<dbReference type="OrthoDB" id="2496984at2759"/>
<feature type="compositionally biased region" description="Polar residues" evidence="1">
    <location>
        <begin position="77"/>
        <end position="87"/>
    </location>
</feature>
<reference evidence="3" key="2">
    <citation type="journal article" date="2018" name="BMC Genomics">
        <title>Genomic insights into host adaptation between the wheat stripe rust pathogen (Puccinia striiformis f. sp. tritici) and the barley stripe rust pathogen (Puccinia striiformis f. sp. hordei).</title>
        <authorList>
            <person name="Xia C."/>
            <person name="Wang M."/>
            <person name="Yin C."/>
            <person name="Cornejo O.E."/>
            <person name="Hulbert S.H."/>
            <person name="Chen X."/>
        </authorList>
    </citation>
    <scope>NUCLEOTIDE SEQUENCE [LARGE SCALE GENOMIC DNA]</scope>
    <source>
        <strain evidence="3">93TX-2</strain>
    </source>
</reference>
<proteinExistence type="predicted"/>
<evidence type="ECO:0000256" key="1">
    <source>
        <dbReference type="SAM" id="MobiDB-lite"/>
    </source>
</evidence>
<comment type="caution">
    <text evidence="2">The sequence shown here is derived from an EMBL/GenBank/DDBJ whole genome shotgun (WGS) entry which is preliminary data.</text>
</comment>
<feature type="region of interest" description="Disordered" evidence="1">
    <location>
        <begin position="76"/>
        <end position="100"/>
    </location>
</feature>
<reference evidence="2 3" key="1">
    <citation type="submission" date="2017-12" db="EMBL/GenBank/DDBJ databases">
        <title>Gene loss provides genomic basis for host adaptation in cereal stripe rust fungi.</title>
        <authorList>
            <person name="Xia C."/>
        </authorList>
    </citation>
    <scope>NUCLEOTIDE SEQUENCE [LARGE SCALE GENOMIC DNA]</scope>
    <source>
        <strain evidence="2 3">93TX-2</strain>
    </source>
</reference>
<dbReference type="EMBL" id="PKSM01000241">
    <property type="protein sequence ID" value="POW00923.1"/>
    <property type="molecule type" value="Genomic_DNA"/>
</dbReference>
<dbReference type="VEuPathDB" id="FungiDB:PSTT_06957"/>
<protein>
    <submittedName>
        <fullName evidence="2">Uncharacterized protein</fullName>
    </submittedName>
</protein>
<gene>
    <name evidence="2" type="ORF">PSHT_12805</name>
</gene>
<reference evidence="3" key="3">
    <citation type="journal article" date="2018" name="Mol. Plant Microbe Interact.">
        <title>Genome sequence resources for the wheat stripe rust pathogen (Puccinia striiformis f. sp. tritici) and the barley stripe rust pathogen (Puccinia striiformis f. sp. hordei).</title>
        <authorList>
            <person name="Xia C."/>
            <person name="Wang M."/>
            <person name="Yin C."/>
            <person name="Cornejo O.E."/>
            <person name="Hulbert S.H."/>
            <person name="Chen X."/>
        </authorList>
    </citation>
    <scope>NUCLEOTIDE SEQUENCE [LARGE SCALE GENOMIC DNA]</scope>
    <source>
        <strain evidence="3">93TX-2</strain>
    </source>
</reference>
<organism evidence="2 3">
    <name type="scientific">Puccinia striiformis</name>
    <dbReference type="NCBI Taxonomy" id="27350"/>
    <lineage>
        <taxon>Eukaryota</taxon>
        <taxon>Fungi</taxon>
        <taxon>Dikarya</taxon>
        <taxon>Basidiomycota</taxon>
        <taxon>Pucciniomycotina</taxon>
        <taxon>Pucciniomycetes</taxon>
        <taxon>Pucciniales</taxon>
        <taxon>Pucciniaceae</taxon>
        <taxon>Puccinia</taxon>
    </lineage>
</organism>
<accession>A0A2S4UUG4</accession>
<evidence type="ECO:0000313" key="2">
    <source>
        <dbReference type="EMBL" id="POW00923.1"/>
    </source>
</evidence>
<evidence type="ECO:0000313" key="3">
    <source>
        <dbReference type="Proteomes" id="UP000238274"/>
    </source>
</evidence>
<dbReference type="AlphaFoldDB" id="A0A2S4UUG4"/>
<name>A0A2S4UUG4_9BASI</name>
<dbReference type="VEuPathDB" id="FungiDB:PSHT_12805"/>
<keyword evidence="3" id="KW-1185">Reference proteome</keyword>
<dbReference type="Proteomes" id="UP000238274">
    <property type="component" value="Unassembled WGS sequence"/>
</dbReference>
<sequence length="180" mass="20255">METITCGIDYTDKNHTVLVRQLCKKLDRQHSKCHLETVDFDLLAVFIMQEFGNKLHIRRSVEMVLDQFGDGAPLINRPTQSEILTDTNPDDPSPKNTHQNQIHQAAISVSQTILHYDHHPLTTIPFCLRYPTYSNVLGYSIEQEKNYVLLPDGKMVVLVDEAGICVGVGVPPDKSNGKKS</sequence>